<keyword evidence="3" id="KW-0238">DNA-binding</keyword>
<dbReference type="PROSITE" id="PS50931">
    <property type="entry name" value="HTH_LYSR"/>
    <property type="match status" value="1"/>
</dbReference>
<dbReference type="SUPFAM" id="SSF53850">
    <property type="entry name" value="Periplasmic binding protein-like II"/>
    <property type="match status" value="1"/>
</dbReference>
<dbReference type="GO" id="GO:0000976">
    <property type="term" value="F:transcription cis-regulatory region binding"/>
    <property type="evidence" value="ECO:0007669"/>
    <property type="project" value="TreeGrafter"/>
</dbReference>
<dbReference type="FunFam" id="1.10.10.10:FF:000001">
    <property type="entry name" value="LysR family transcriptional regulator"/>
    <property type="match status" value="1"/>
</dbReference>
<name>W9V2J3_9GAMM</name>
<dbReference type="OrthoDB" id="9803735at2"/>
<dbReference type="EMBL" id="AONC01000066">
    <property type="protein sequence ID" value="EXJ13549.1"/>
    <property type="molecule type" value="Genomic_DNA"/>
</dbReference>
<accession>W9V2J3</accession>
<dbReference type="STRING" id="1249627.D779_3643"/>
<protein>
    <submittedName>
        <fullName evidence="6">Transcriptional regulator, LysR family</fullName>
    </submittedName>
</protein>
<evidence type="ECO:0000313" key="7">
    <source>
        <dbReference type="Proteomes" id="UP000019460"/>
    </source>
</evidence>
<dbReference type="Proteomes" id="UP000019460">
    <property type="component" value="Unassembled WGS sequence"/>
</dbReference>
<evidence type="ECO:0000313" key="6">
    <source>
        <dbReference type="EMBL" id="EXJ13549.1"/>
    </source>
</evidence>
<evidence type="ECO:0000256" key="3">
    <source>
        <dbReference type="ARBA" id="ARBA00023125"/>
    </source>
</evidence>
<dbReference type="GO" id="GO:0003700">
    <property type="term" value="F:DNA-binding transcription factor activity"/>
    <property type="evidence" value="ECO:0007669"/>
    <property type="project" value="InterPro"/>
</dbReference>
<comment type="caution">
    <text evidence="6">The sequence shown here is derived from an EMBL/GenBank/DDBJ whole genome shotgun (WGS) entry which is preliminary data.</text>
</comment>
<dbReference type="SUPFAM" id="SSF46785">
    <property type="entry name" value="Winged helix' DNA-binding domain"/>
    <property type="match status" value="1"/>
</dbReference>
<keyword evidence="7" id="KW-1185">Reference proteome</keyword>
<evidence type="ECO:0000256" key="4">
    <source>
        <dbReference type="ARBA" id="ARBA00023163"/>
    </source>
</evidence>
<dbReference type="Gene3D" id="3.40.190.10">
    <property type="entry name" value="Periplasmic binding protein-like II"/>
    <property type="match status" value="2"/>
</dbReference>
<dbReference type="InterPro" id="IPR000847">
    <property type="entry name" value="LysR_HTH_N"/>
</dbReference>
<dbReference type="PATRIC" id="fig|1249627.3.peg.3720"/>
<feature type="domain" description="HTH lysR-type" evidence="5">
    <location>
        <begin position="1"/>
        <end position="58"/>
    </location>
</feature>
<organism evidence="6 7">
    <name type="scientific">Imhoffiella purpurea</name>
    <dbReference type="NCBI Taxonomy" id="1249627"/>
    <lineage>
        <taxon>Bacteria</taxon>
        <taxon>Pseudomonadati</taxon>
        <taxon>Pseudomonadota</taxon>
        <taxon>Gammaproteobacteria</taxon>
        <taxon>Chromatiales</taxon>
        <taxon>Chromatiaceae</taxon>
        <taxon>Imhoffiella</taxon>
    </lineage>
</organism>
<proteinExistence type="inferred from homology"/>
<dbReference type="InterPro" id="IPR036390">
    <property type="entry name" value="WH_DNA-bd_sf"/>
</dbReference>
<dbReference type="AlphaFoldDB" id="W9V2J3"/>
<dbReference type="PRINTS" id="PR00039">
    <property type="entry name" value="HTHLYSR"/>
</dbReference>
<evidence type="ECO:0000259" key="5">
    <source>
        <dbReference type="PROSITE" id="PS50931"/>
    </source>
</evidence>
<sequence>MEVYQLRTFLAVAREGSITRASELLFLSQPAVSAHIKALEDEIGIVLFDRTPRGMSLTIDGASLLVKAEQVVAMHRDFIDEAKRIKGQLRGQLRLGSICNPSAPMLGSLLAGLSRACPEVEVVLEHGSSIDIVRAIRSGSLDAGFYAETGTPDAELETIPAGGWAVFLAAPPTWVVDTSEPDWRALARMAWICPQSDTCCGRVAEDLFERHGFRPDKMTNVDQESVTRTLIAGGVGIGLLHADAAREASAKGEVQLIGEPLRHVDLLFAFLRGRGHDPLVGAAATVVRGIMAGRRRDPPGGP</sequence>
<comment type="similarity">
    <text evidence="1">Belongs to the LysR transcriptional regulatory family.</text>
</comment>
<dbReference type="Pfam" id="PF00126">
    <property type="entry name" value="HTH_1"/>
    <property type="match status" value="1"/>
</dbReference>
<dbReference type="PANTHER" id="PTHR30126">
    <property type="entry name" value="HTH-TYPE TRANSCRIPTIONAL REGULATOR"/>
    <property type="match status" value="1"/>
</dbReference>
<reference evidence="6 7" key="1">
    <citation type="submission" date="2012-11" db="EMBL/GenBank/DDBJ databases">
        <title>Genome assembly of Thiorhodococcus sp. AK35.</title>
        <authorList>
            <person name="Nupur N."/>
            <person name="Khatri I."/>
            <person name="Subramanian S."/>
            <person name="Pinnaka A."/>
        </authorList>
    </citation>
    <scope>NUCLEOTIDE SEQUENCE [LARGE SCALE GENOMIC DNA]</scope>
    <source>
        <strain evidence="6 7">AK35</strain>
    </source>
</reference>
<dbReference type="InterPro" id="IPR005119">
    <property type="entry name" value="LysR_subst-bd"/>
</dbReference>
<gene>
    <name evidence="6" type="ORF">D779_3643</name>
</gene>
<keyword evidence="2" id="KW-0805">Transcription regulation</keyword>
<dbReference type="eggNOG" id="COG0583">
    <property type="taxonomic scope" value="Bacteria"/>
</dbReference>
<dbReference type="CDD" id="cd05466">
    <property type="entry name" value="PBP2_LTTR_substrate"/>
    <property type="match status" value="1"/>
</dbReference>
<dbReference type="Gene3D" id="1.10.10.10">
    <property type="entry name" value="Winged helix-like DNA-binding domain superfamily/Winged helix DNA-binding domain"/>
    <property type="match status" value="1"/>
</dbReference>
<dbReference type="Pfam" id="PF03466">
    <property type="entry name" value="LysR_substrate"/>
    <property type="match status" value="1"/>
</dbReference>
<evidence type="ECO:0000256" key="2">
    <source>
        <dbReference type="ARBA" id="ARBA00023015"/>
    </source>
</evidence>
<keyword evidence="4" id="KW-0804">Transcription</keyword>
<dbReference type="RefSeq" id="WP_043756856.1">
    <property type="nucleotide sequence ID" value="NZ_AONC01000066.1"/>
</dbReference>
<dbReference type="PANTHER" id="PTHR30126:SF40">
    <property type="entry name" value="HTH-TYPE TRANSCRIPTIONAL REGULATOR GLTR"/>
    <property type="match status" value="1"/>
</dbReference>
<evidence type="ECO:0000256" key="1">
    <source>
        <dbReference type="ARBA" id="ARBA00009437"/>
    </source>
</evidence>
<dbReference type="InterPro" id="IPR036388">
    <property type="entry name" value="WH-like_DNA-bd_sf"/>
</dbReference>